<dbReference type="PANTHER" id="PTHR22624:SF49">
    <property type="entry name" value="CYSTEINE PROTEASE"/>
    <property type="match status" value="1"/>
</dbReference>
<keyword evidence="9" id="KW-0072">Autophagy</keyword>
<evidence type="ECO:0000256" key="12">
    <source>
        <dbReference type="SAM" id="MobiDB-lite"/>
    </source>
</evidence>
<dbReference type="VEuPathDB" id="FungiDB:DIURU_001363"/>
<dbReference type="InterPro" id="IPR038765">
    <property type="entry name" value="Papain-like_cys_pep_sf"/>
</dbReference>
<comment type="caution">
    <text evidence="14">The sequence shown here is derived from an EMBL/GenBank/DDBJ whole genome shotgun (WGS) entry which is preliminary data.</text>
</comment>
<feature type="region of interest" description="Disordered" evidence="12">
    <location>
        <begin position="350"/>
        <end position="402"/>
    </location>
</feature>
<protein>
    <recommendedName>
        <fullName evidence="11">Cysteine protease</fullName>
        <ecNumber evidence="11">3.4.22.-</ecNumber>
    </recommendedName>
</protein>
<dbReference type="InterPro" id="IPR005078">
    <property type="entry name" value="Peptidase_C54"/>
</dbReference>
<dbReference type="GO" id="GO:0016485">
    <property type="term" value="P:protein processing"/>
    <property type="evidence" value="ECO:0007669"/>
    <property type="project" value="TreeGrafter"/>
</dbReference>
<comment type="catalytic activity">
    <reaction evidence="10">
        <text>[protein]-C-terminal L-amino acid-glycyl-phosphatidylethanolamide + H2O = [protein]-C-terminal L-amino acid-glycine + a 1,2-diacyl-sn-glycero-3-phosphoethanolamine</text>
        <dbReference type="Rhea" id="RHEA:67548"/>
        <dbReference type="Rhea" id="RHEA-COMP:17323"/>
        <dbReference type="Rhea" id="RHEA-COMP:17324"/>
        <dbReference type="ChEBI" id="CHEBI:15377"/>
        <dbReference type="ChEBI" id="CHEBI:64612"/>
        <dbReference type="ChEBI" id="CHEBI:172940"/>
        <dbReference type="ChEBI" id="CHEBI:172941"/>
    </reaction>
    <physiologicalReaction direction="left-to-right" evidence="10">
        <dbReference type="Rhea" id="RHEA:67549"/>
    </physiologicalReaction>
</comment>
<evidence type="ECO:0000256" key="1">
    <source>
        <dbReference type="ARBA" id="ARBA00004329"/>
    </source>
</evidence>
<comment type="subcellular location">
    <subcellularLocation>
        <location evidence="11">Nucleus</location>
    </subcellularLocation>
    <subcellularLocation>
        <location evidence="11">Cytoplasm</location>
    </subcellularLocation>
    <subcellularLocation>
        <location evidence="1">Preautophagosomal structure</location>
    </subcellularLocation>
</comment>
<comment type="similarity">
    <text evidence="2 11">Belongs to the peptidase C54 family.</text>
</comment>
<evidence type="ECO:0000313" key="15">
    <source>
        <dbReference type="Proteomes" id="UP000449547"/>
    </source>
</evidence>
<proteinExistence type="inferred from homology"/>
<dbReference type="GeneID" id="54780016"/>
<keyword evidence="11" id="KW-0539">Nucleus</keyword>
<dbReference type="OrthoDB" id="2960936at2759"/>
<dbReference type="EC" id="3.4.22.-" evidence="11"/>
<dbReference type="GO" id="GO:0000045">
    <property type="term" value="P:autophagosome assembly"/>
    <property type="evidence" value="ECO:0007669"/>
    <property type="project" value="TreeGrafter"/>
</dbReference>
<dbReference type="GO" id="GO:0019786">
    <property type="term" value="F:protein-phosphatidylethanolamide deconjugating activity"/>
    <property type="evidence" value="ECO:0007669"/>
    <property type="project" value="InterPro"/>
</dbReference>
<dbReference type="PANTHER" id="PTHR22624">
    <property type="entry name" value="CYSTEINE PROTEASE ATG4"/>
    <property type="match status" value="1"/>
</dbReference>
<keyword evidence="8" id="KW-0653">Protein transport</keyword>
<dbReference type="AlphaFoldDB" id="A0A642UUT4"/>
<evidence type="ECO:0000259" key="13">
    <source>
        <dbReference type="Pfam" id="PF03416"/>
    </source>
</evidence>
<name>A0A642UUT4_DIURU</name>
<evidence type="ECO:0000256" key="3">
    <source>
        <dbReference type="ARBA" id="ARBA00022448"/>
    </source>
</evidence>
<dbReference type="OMA" id="PDETFHC"/>
<accession>A0A642UUT4</accession>
<dbReference type="Pfam" id="PF03416">
    <property type="entry name" value="Peptidase_C54"/>
    <property type="match status" value="1"/>
</dbReference>
<keyword evidence="5 11" id="KW-0645">Protease</keyword>
<keyword evidence="6 11" id="KW-0378">Hydrolase</keyword>
<keyword evidence="15" id="KW-1185">Reference proteome</keyword>
<sequence length="402" mass="43872">MTPLDRQDPPGVDSPFSIGSIWSALTNREQATPVNPMPLVVMGTTYDTPAAASNRIATLVQLTYRYGFQPIPKDPTGPSPLNFLGSALIKGVFTLPDFESFTSDVGWGCMIRTSQTLLANALLRSGQTFEQVVGQFLDTPEAPYSLHNFVKVAGESPLQVKPGQWFGPNAASLSILKLLSDDLHVIIGESGDVPSTIPEFPTLLLMPVRLGIDSINKYYHESLLHLLSLPQSVGIAGGKPSASYYFFGYEDQDLLYFDPHSPQSIISTSGQDAYATYRPSGYQRSHLSTLDPSMMIGVYFGSQADFDDFKSQCGASKNRIVHFSSQKSSAQNSEFVHVRRDVDEFVDLGGEPGEDDFVDLGSSEPPAHADDAVLVDKEDPSKSIDTSEEYEPINLSDKPETQ</sequence>
<evidence type="ECO:0000256" key="10">
    <source>
        <dbReference type="ARBA" id="ARBA00029362"/>
    </source>
</evidence>
<evidence type="ECO:0000256" key="8">
    <source>
        <dbReference type="ARBA" id="ARBA00022927"/>
    </source>
</evidence>
<dbReference type="GO" id="GO:0000407">
    <property type="term" value="C:phagophore assembly site"/>
    <property type="evidence" value="ECO:0007669"/>
    <property type="project" value="UniProtKB-SubCell"/>
</dbReference>
<dbReference type="RefSeq" id="XP_034013873.1">
    <property type="nucleotide sequence ID" value="XM_034153898.1"/>
</dbReference>
<dbReference type="GO" id="GO:0005634">
    <property type="term" value="C:nucleus"/>
    <property type="evidence" value="ECO:0007669"/>
    <property type="project" value="UniProtKB-SubCell"/>
</dbReference>
<keyword evidence="3" id="KW-0813">Transport</keyword>
<keyword evidence="4 11" id="KW-0963">Cytoplasm</keyword>
<organism evidence="14 15">
    <name type="scientific">Diutina rugosa</name>
    <name type="common">Yeast</name>
    <name type="synonym">Candida rugosa</name>
    <dbReference type="NCBI Taxonomy" id="5481"/>
    <lineage>
        <taxon>Eukaryota</taxon>
        <taxon>Fungi</taxon>
        <taxon>Dikarya</taxon>
        <taxon>Ascomycota</taxon>
        <taxon>Saccharomycotina</taxon>
        <taxon>Pichiomycetes</taxon>
        <taxon>Debaryomycetaceae</taxon>
        <taxon>Diutina</taxon>
    </lineage>
</organism>
<evidence type="ECO:0000256" key="7">
    <source>
        <dbReference type="ARBA" id="ARBA00022807"/>
    </source>
</evidence>
<dbReference type="GO" id="GO:0004197">
    <property type="term" value="F:cysteine-type endopeptidase activity"/>
    <property type="evidence" value="ECO:0007669"/>
    <property type="project" value="TreeGrafter"/>
</dbReference>
<dbReference type="GO" id="GO:0000423">
    <property type="term" value="P:mitophagy"/>
    <property type="evidence" value="ECO:0007669"/>
    <property type="project" value="TreeGrafter"/>
</dbReference>
<evidence type="ECO:0000256" key="5">
    <source>
        <dbReference type="ARBA" id="ARBA00022670"/>
    </source>
</evidence>
<gene>
    <name evidence="14" type="ORF">DIURU_001363</name>
</gene>
<evidence type="ECO:0000256" key="2">
    <source>
        <dbReference type="ARBA" id="ARBA00010958"/>
    </source>
</evidence>
<feature type="compositionally biased region" description="Basic and acidic residues" evidence="12">
    <location>
        <begin position="367"/>
        <end position="382"/>
    </location>
</feature>
<feature type="domain" description="Peptidase C54 catalytic" evidence="13">
    <location>
        <begin position="53"/>
        <end position="311"/>
    </location>
</feature>
<dbReference type="EMBL" id="SWFT01000041">
    <property type="protein sequence ID" value="KAA8905827.1"/>
    <property type="molecule type" value="Genomic_DNA"/>
</dbReference>
<dbReference type="SUPFAM" id="SSF54001">
    <property type="entry name" value="Cysteine proteinases"/>
    <property type="match status" value="1"/>
</dbReference>
<evidence type="ECO:0000256" key="9">
    <source>
        <dbReference type="ARBA" id="ARBA00023006"/>
    </source>
</evidence>
<reference evidence="14 15" key="1">
    <citation type="submission" date="2019-07" db="EMBL/GenBank/DDBJ databases">
        <title>Genome assembly of two rare yeast pathogens: Diutina rugosa and Trichomonascus ciferrii.</title>
        <authorList>
            <person name="Mixao V."/>
            <person name="Saus E."/>
            <person name="Hansen A."/>
            <person name="Lass-Flor C."/>
            <person name="Gabaldon T."/>
        </authorList>
    </citation>
    <scope>NUCLEOTIDE SEQUENCE [LARGE SCALE GENOMIC DNA]</scope>
    <source>
        <strain evidence="14 15">CBS 613</strain>
    </source>
</reference>
<dbReference type="GO" id="GO:0015031">
    <property type="term" value="P:protein transport"/>
    <property type="evidence" value="ECO:0007669"/>
    <property type="project" value="UniProtKB-KW"/>
</dbReference>
<dbReference type="GO" id="GO:0035973">
    <property type="term" value="P:aggrephagy"/>
    <property type="evidence" value="ECO:0007669"/>
    <property type="project" value="TreeGrafter"/>
</dbReference>
<dbReference type="InterPro" id="IPR046792">
    <property type="entry name" value="Peptidase_C54_cat"/>
</dbReference>
<evidence type="ECO:0000256" key="6">
    <source>
        <dbReference type="ARBA" id="ARBA00022801"/>
    </source>
</evidence>
<evidence type="ECO:0000313" key="14">
    <source>
        <dbReference type="EMBL" id="KAA8905827.1"/>
    </source>
</evidence>
<evidence type="ECO:0000256" key="11">
    <source>
        <dbReference type="RuleBase" id="RU363115"/>
    </source>
</evidence>
<comment type="function">
    <text evidence="11">Required for selective autophagic degradation of the nucleus (nucleophagy) as well as for mitophagy which contributes to regulate mitochondrial quantity and quality by eliminating the mitochondria to a basal level to fulfill cellular energy requirements and preventing excess ROS production.</text>
</comment>
<dbReference type="GO" id="GO:0034727">
    <property type="term" value="P:piecemeal microautophagy of the nucleus"/>
    <property type="evidence" value="ECO:0007669"/>
    <property type="project" value="TreeGrafter"/>
</dbReference>
<evidence type="ECO:0000256" key="4">
    <source>
        <dbReference type="ARBA" id="ARBA00022490"/>
    </source>
</evidence>
<dbReference type="Proteomes" id="UP000449547">
    <property type="component" value="Unassembled WGS sequence"/>
</dbReference>
<keyword evidence="7" id="KW-0788">Thiol protease</keyword>